<sequence length="499" mass="56562">MDPPQQPATPSKQLSTLDLGLTPTKRPRDTTVDSSSPASVFDDCPSSETFSIFGGSPPPRSTPSPLLQRQKSVTGRSLTAPPGKRAKRAGSSKKSKSLPFLPNELWDMIVDFLVDEKPREHVDIFHDNGHEEPQFQEILSSMRLVCHAWNRAIAPHVFKRLSAIIGRTFNPLDVVFEASQTQWAPSVREFRLGVVGPWHPVKEYERYITNLVNGGLAVLLTRFPNLRTLQLQSPTVIAPYTPECQITGALLAGLTNSLVHSLRFVPLSNLRCLHLTLPVTAEFARFFKSDSFAIHFGELMSDLEELHLVINDDSGKDSFRDLYHPRSVVKARYPQQDYCVYFTNFIHYAKNVKILSIDTRAPLDVSNLDASSMMKLKSFRLAQVEIRWETLRDIFQACKDTITRLEFEVVRLKSGTWADVFGLETTSLRNLEFFHCARGTYASKGESATFLGFTFIPGTAADLETLNREDWLKLSHIKWRVSRNRRAKNLEECVHTKYH</sequence>
<feature type="compositionally biased region" description="Basic residues" evidence="1">
    <location>
        <begin position="84"/>
        <end position="95"/>
    </location>
</feature>
<feature type="compositionally biased region" description="Polar residues" evidence="1">
    <location>
        <begin position="67"/>
        <end position="77"/>
    </location>
</feature>
<protein>
    <recommendedName>
        <fullName evidence="4">F-box domain-containing protein</fullName>
    </recommendedName>
</protein>
<evidence type="ECO:0008006" key="4">
    <source>
        <dbReference type="Google" id="ProtNLM"/>
    </source>
</evidence>
<reference evidence="2" key="1">
    <citation type="submission" date="2022-12" db="EMBL/GenBank/DDBJ databases">
        <authorList>
            <person name="Petersen C."/>
        </authorList>
    </citation>
    <scope>NUCLEOTIDE SEQUENCE</scope>
    <source>
        <strain evidence="2">IBT 35673</strain>
    </source>
</reference>
<dbReference type="EMBL" id="JAPZBQ010000005">
    <property type="protein sequence ID" value="KAJ5329447.1"/>
    <property type="molecule type" value="Genomic_DNA"/>
</dbReference>
<organism evidence="2 3">
    <name type="scientific">Penicillium brevicompactum</name>
    <dbReference type="NCBI Taxonomy" id="5074"/>
    <lineage>
        <taxon>Eukaryota</taxon>
        <taxon>Fungi</taxon>
        <taxon>Dikarya</taxon>
        <taxon>Ascomycota</taxon>
        <taxon>Pezizomycotina</taxon>
        <taxon>Eurotiomycetes</taxon>
        <taxon>Eurotiomycetidae</taxon>
        <taxon>Eurotiales</taxon>
        <taxon>Aspergillaceae</taxon>
        <taxon>Penicillium</taxon>
    </lineage>
</organism>
<name>A0A9W9UAG8_PENBR</name>
<gene>
    <name evidence="2" type="ORF">N7452_009837</name>
</gene>
<dbReference type="Proteomes" id="UP001147695">
    <property type="component" value="Unassembled WGS sequence"/>
</dbReference>
<reference evidence="2" key="2">
    <citation type="journal article" date="2023" name="IMA Fungus">
        <title>Comparative genomic study of the Penicillium genus elucidates a diverse pangenome and 15 lateral gene transfer events.</title>
        <authorList>
            <person name="Petersen C."/>
            <person name="Sorensen T."/>
            <person name="Nielsen M.R."/>
            <person name="Sondergaard T.E."/>
            <person name="Sorensen J.L."/>
            <person name="Fitzpatrick D.A."/>
            <person name="Frisvad J.C."/>
            <person name="Nielsen K.L."/>
        </authorList>
    </citation>
    <scope>NUCLEOTIDE SEQUENCE</scope>
    <source>
        <strain evidence="2">IBT 35673</strain>
    </source>
</reference>
<comment type="caution">
    <text evidence="2">The sequence shown here is derived from an EMBL/GenBank/DDBJ whole genome shotgun (WGS) entry which is preliminary data.</text>
</comment>
<dbReference type="SUPFAM" id="SSF52047">
    <property type="entry name" value="RNI-like"/>
    <property type="match status" value="1"/>
</dbReference>
<evidence type="ECO:0000313" key="3">
    <source>
        <dbReference type="Proteomes" id="UP001147695"/>
    </source>
</evidence>
<evidence type="ECO:0000256" key="1">
    <source>
        <dbReference type="SAM" id="MobiDB-lite"/>
    </source>
</evidence>
<accession>A0A9W9UAG8</accession>
<dbReference type="AlphaFoldDB" id="A0A9W9UAG8"/>
<evidence type="ECO:0000313" key="2">
    <source>
        <dbReference type="EMBL" id="KAJ5329447.1"/>
    </source>
</evidence>
<proteinExistence type="predicted"/>
<feature type="region of interest" description="Disordered" evidence="1">
    <location>
        <begin position="1"/>
        <end position="95"/>
    </location>
</feature>